<reference evidence="1 2" key="1">
    <citation type="submission" date="2016-02" db="EMBL/GenBank/DDBJ databases">
        <title>Genome analysis of coral dinoflagellate symbionts highlights evolutionary adaptations to a symbiotic lifestyle.</title>
        <authorList>
            <person name="Aranda M."/>
            <person name="Li Y."/>
            <person name="Liew Y.J."/>
            <person name="Baumgarten S."/>
            <person name="Simakov O."/>
            <person name="Wilson M."/>
            <person name="Piel J."/>
            <person name="Ashoor H."/>
            <person name="Bougouffa S."/>
            <person name="Bajic V.B."/>
            <person name="Ryu T."/>
            <person name="Ravasi T."/>
            <person name="Bayer T."/>
            <person name="Micklem G."/>
            <person name="Kim H."/>
            <person name="Bhak J."/>
            <person name="Lajeunesse T.C."/>
            <person name="Voolstra C.R."/>
        </authorList>
    </citation>
    <scope>NUCLEOTIDE SEQUENCE [LARGE SCALE GENOMIC DNA]</scope>
    <source>
        <strain evidence="1 2">CCMP2467</strain>
    </source>
</reference>
<dbReference type="AlphaFoldDB" id="A0A1Q9CY57"/>
<keyword evidence="2" id="KW-1185">Reference proteome</keyword>
<dbReference type="Gene3D" id="1.10.287.110">
    <property type="entry name" value="DnaJ domain"/>
    <property type="match status" value="1"/>
</dbReference>
<name>A0A1Q9CY57_SYMMI</name>
<dbReference type="Gene3D" id="3.40.50.410">
    <property type="entry name" value="von Willebrand factor, type A domain"/>
    <property type="match status" value="1"/>
</dbReference>
<sequence length="1233" mass="137143">MLTRFVLYKQEISSEMIVDAAVRESWERLVQLQEHTFGGSAACKGIHFAVLDVLPSAVSGQLQLPSADEINRAYRTKAMEFHEDKCYQVDRRKRRSVSQEEATRMMQAVNAAKEFLSCESNLEGFKNDVQRVFLHELQPLQEPRPSHVQMLIDEQRYGVLNKILLDLSDVDKQLASRMGIPLESMWAGIKKLLIEDVRKTQEAARANWEGGLFRELHEDLTKLSIAKRELAPHPDIVPNSIIEEARVKVEKDIKHVGLAALACLERHSSLASAMKQIFQFGSYLIRLGHIFTHLKDFKVQAETEVTHALNVCQDKHWGDKFLIELGMKLSLGKIGDPKTDATVARIIASEFPHFESVRTAVFNRETRVTQRDVGETLKDIRSVDVGADGRRKDRPVPIKKLREGFEEYSVAFDDHLKDWIAGDLTPDQLAAAIIERAARLRSSRRGIWSPQVKSEFPQLLAAIFVLYAILKSGDAYERMDDAATRRSIRDVDSVESANLQAQDLLIKPHPVQILTLVCLTGYAAESQDLENHVMQIRTGEGKSISEDLTERKGDIRKLTLDLVKTGTLTASAQTTGQAKLANQASKAKTHGQKSLAATATEAEKELPAKLGAHDALDVAMMAGAASMSSASPACAADAEEVLLVDEVDVLFGNDFYGRTHNQVALLVSSAAEDLLREVWKYREHVVQLNAVIQTVKNSQAFQKLLQELPAFADIVHDETERMCADLLDHVNNDRDYIFCNGKVCYKVMDGIASDVVKGYKTAFAYLQEATKHSLHNEDEVLRNALSLRIPCGRFSYAALGSAKILGVSGTVHGLTQYQWQVMQGFGISSCTLVPSVYGRNNFAFLNQDHGTPITVTADLFHDVVTQVNKKIQQGRAVIVFFKDAHQVEDFQQSPYYGKIQNKNLLLPSLLDKDKDWIIRKAATAGQVTFAPAIFGRGTDFCCYDEELDKEGGVHVIQAFFSLDQSEEIQIQGRIGVAAPRDVQAMQAQHLYDTLCQRREAVQLQASREVENRLQDATTLDRQSRDYFDALLQGDPQGAGVQLRALYKSLASTHAGSGYHIVCCYDESGSMRSSGKWQALVQAHQACMKNLQPSCGQVSIIQFDDRARTVLSQATPAQAEAQPLQMRGGGTRFEPALAAAVQQMRAGDRQFTPVLLFMSDGCNDDGPCTYSIQAMGQEFPNLIFHAVIFGQRDSERLRGMVAAAKNGHFHVSVDGIQLEQTFKSIASSLEYTGR</sequence>
<evidence type="ECO:0000313" key="2">
    <source>
        <dbReference type="Proteomes" id="UP000186817"/>
    </source>
</evidence>
<dbReference type="Pfam" id="PF00092">
    <property type="entry name" value="VWA"/>
    <property type="match status" value="1"/>
</dbReference>
<dbReference type="SUPFAM" id="SSF53300">
    <property type="entry name" value="vWA-like"/>
    <property type="match status" value="1"/>
</dbReference>
<gene>
    <name evidence="1" type="ORF">AK812_SmicGene30908</name>
</gene>
<dbReference type="OMA" id="TERMCAD"/>
<dbReference type="SMART" id="SM00327">
    <property type="entry name" value="VWA"/>
    <property type="match status" value="1"/>
</dbReference>
<dbReference type="CDD" id="cd00198">
    <property type="entry name" value="vWFA"/>
    <property type="match status" value="1"/>
</dbReference>
<dbReference type="CDD" id="cd06257">
    <property type="entry name" value="DnaJ"/>
    <property type="match status" value="1"/>
</dbReference>
<dbReference type="SUPFAM" id="SSF46565">
    <property type="entry name" value="Chaperone J-domain"/>
    <property type="match status" value="1"/>
</dbReference>
<comment type="caution">
    <text evidence="1">The sequence shown here is derived from an EMBL/GenBank/DDBJ whole genome shotgun (WGS) entry which is preliminary data.</text>
</comment>
<dbReference type="InterPro" id="IPR036869">
    <property type="entry name" value="J_dom_sf"/>
</dbReference>
<dbReference type="Gene3D" id="3.40.50.300">
    <property type="entry name" value="P-loop containing nucleotide triphosphate hydrolases"/>
    <property type="match status" value="1"/>
</dbReference>
<dbReference type="InterPro" id="IPR027417">
    <property type="entry name" value="P-loop_NTPase"/>
</dbReference>
<dbReference type="EMBL" id="LSRX01000841">
    <property type="protein sequence ID" value="OLP87825.1"/>
    <property type="molecule type" value="Genomic_DNA"/>
</dbReference>
<proteinExistence type="predicted"/>
<accession>A0A1Q9CY57</accession>
<organism evidence="1 2">
    <name type="scientific">Symbiodinium microadriaticum</name>
    <name type="common">Dinoflagellate</name>
    <name type="synonym">Zooxanthella microadriatica</name>
    <dbReference type="NCBI Taxonomy" id="2951"/>
    <lineage>
        <taxon>Eukaryota</taxon>
        <taxon>Sar</taxon>
        <taxon>Alveolata</taxon>
        <taxon>Dinophyceae</taxon>
        <taxon>Suessiales</taxon>
        <taxon>Symbiodiniaceae</taxon>
        <taxon>Symbiodinium</taxon>
    </lineage>
</organism>
<dbReference type="OrthoDB" id="416774at2759"/>
<evidence type="ECO:0000313" key="1">
    <source>
        <dbReference type="EMBL" id="OLP87825.1"/>
    </source>
</evidence>
<dbReference type="Proteomes" id="UP000186817">
    <property type="component" value="Unassembled WGS sequence"/>
</dbReference>
<dbReference type="InterPro" id="IPR002035">
    <property type="entry name" value="VWF_A"/>
</dbReference>
<protein>
    <submittedName>
        <fullName evidence="1">Uncharacterized protein</fullName>
    </submittedName>
</protein>
<dbReference type="InterPro" id="IPR036465">
    <property type="entry name" value="vWFA_dom_sf"/>
</dbReference>
<dbReference type="InterPro" id="IPR001623">
    <property type="entry name" value="DnaJ_domain"/>
</dbReference>